<dbReference type="InterPro" id="IPR017827">
    <property type="entry name" value="HSQ_synthase_HpnC"/>
</dbReference>
<dbReference type="InterPro" id="IPR044843">
    <property type="entry name" value="Trans_IPPS_bact-type"/>
</dbReference>
<dbReference type="InterPro" id="IPR008949">
    <property type="entry name" value="Isoprenoid_synthase_dom_sf"/>
</dbReference>
<dbReference type="InterPro" id="IPR002060">
    <property type="entry name" value="Squ/phyt_synthse"/>
</dbReference>
<dbReference type="GO" id="GO:0004311">
    <property type="term" value="F:geranylgeranyl diphosphate synthase activity"/>
    <property type="evidence" value="ECO:0007669"/>
    <property type="project" value="InterPro"/>
</dbReference>
<dbReference type="SFLD" id="SFLDG01212">
    <property type="entry name" value="Phytoene_synthase_like"/>
    <property type="match status" value="1"/>
</dbReference>
<keyword evidence="2" id="KW-1185">Reference proteome</keyword>
<dbReference type="SFLD" id="SFLDS00005">
    <property type="entry name" value="Isoprenoid_Synthase_Type_I"/>
    <property type="match status" value="1"/>
</dbReference>
<dbReference type="SUPFAM" id="SSF48576">
    <property type="entry name" value="Terpenoid synthases"/>
    <property type="match status" value="1"/>
</dbReference>
<gene>
    <name evidence="1" type="ORF">EV378_4471</name>
</gene>
<evidence type="ECO:0000313" key="2">
    <source>
        <dbReference type="Proteomes" id="UP000295560"/>
    </source>
</evidence>
<evidence type="ECO:0000313" key="1">
    <source>
        <dbReference type="EMBL" id="TCK20512.1"/>
    </source>
</evidence>
<dbReference type="Gene3D" id="1.10.600.10">
    <property type="entry name" value="Farnesyl Diphosphate Synthase"/>
    <property type="match status" value="1"/>
</dbReference>
<comment type="caution">
    <text evidence="1">The sequence shown here is derived from an EMBL/GenBank/DDBJ whole genome shotgun (WGS) entry which is preliminary data.</text>
</comment>
<organism evidence="1 2">
    <name type="scientific">Pseudonocardia endophytica</name>
    <dbReference type="NCBI Taxonomy" id="401976"/>
    <lineage>
        <taxon>Bacteria</taxon>
        <taxon>Bacillati</taxon>
        <taxon>Actinomycetota</taxon>
        <taxon>Actinomycetes</taxon>
        <taxon>Pseudonocardiales</taxon>
        <taxon>Pseudonocardiaceae</taxon>
        <taxon>Pseudonocardia</taxon>
    </lineage>
</organism>
<sequence length="304" mass="32412">MPAERTEPPLSQQDRLLGAERAENFPVAMRVLPARVRERLHAVYAVLRVIDDLADEPVPVGGSGTEPCPGTTPAQRLRRLEAFRTDLDGVWSGAPVRAPVLAALAPVARDTGLTREPFDRLLDAGVADQRITRYRTWDELLGYCALSAEPVGRIVLTLFGVSAGPELLRDCDAVCTALQLLEHCADVGEDHRRGRTYLPAEDLRAFGVAEADLDADRAGPALRGLLRYETARARALLDGGAVAVAGLRGWARVAVAGYVAGGRAAADALVRADGDVLSGDGRAVRRRADVVRHLPGALLAGGSR</sequence>
<dbReference type="InterPro" id="IPR033904">
    <property type="entry name" value="Trans_IPPS_HH"/>
</dbReference>
<dbReference type="Proteomes" id="UP000295560">
    <property type="component" value="Unassembled WGS sequence"/>
</dbReference>
<name>A0A4R1HSY7_PSEEN</name>
<dbReference type="NCBIfam" id="TIGR03464">
    <property type="entry name" value="HpnC"/>
    <property type="match status" value="1"/>
</dbReference>
<dbReference type="GO" id="GO:0051996">
    <property type="term" value="F:squalene synthase [NAD(P)H] activity"/>
    <property type="evidence" value="ECO:0007669"/>
    <property type="project" value="InterPro"/>
</dbReference>
<dbReference type="SFLD" id="SFLDG01018">
    <property type="entry name" value="Squalene/Phytoene_Synthase_Lik"/>
    <property type="match status" value="1"/>
</dbReference>
<dbReference type="PANTHER" id="PTHR31480">
    <property type="entry name" value="BIFUNCTIONAL LYCOPENE CYCLASE/PHYTOENE SYNTHASE"/>
    <property type="match status" value="1"/>
</dbReference>
<dbReference type="RefSeq" id="WP_207908829.1">
    <property type="nucleotide sequence ID" value="NZ_SMFZ01000002.1"/>
</dbReference>
<accession>A0A4R1HSY7</accession>
<proteinExistence type="predicted"/>
<dbReference type="CDD" id="cd00683">
    <property type="entry name" value="Trans_IPPS_HH"/>
    <property type="match status" value="1"/>
</dbReference>
<dbReference type="GO" id="GO:0016114">
    <property type="term" value="P:terpenoid biosynthetic process"/>
    <property type="evidence" value="ECO:0007669"/>
    <property type="project" value="UniProtKB-ARBA"/>
</dbReference>
<dbReference type="AlphaFoldDB" id="A0A4R1HSY7"/>
<dbReference type="Pfam" id="PF00494">
    <property type="entry name" value="SQS_PSY"/>
    <property type="match status" value="1"/>
</dbReference>
<reference evidence="1 2" key="1">
    <citation type="submission" date="2019-03" db="EMBL/GenBank/DDBJ databases">
        <title>Sequencing the genomes of 1000 actinobacteria strains.</title>
        <authorList>
            <person name="Klenk H.-P."/>
        </authorList>
    </citation>
    <scope>NUCLEOTIDE SEQUENCE [LARGE SCALE GENOMIC DNA]</scope>
    <source>
        <strain evidence="1 2">DSM 44969</strain>
    </source>
</reference>
<protein>
    <submittedName>
        <fullName evidence="1">Squalene synthase HpnC</fullName>
    </submittedName>
</protein>
<dbReference type="EMBL" id="SMFZ01000002">
    <property type="protein sequence ID" value="TCK20512.1"/>
    <property type="molecule type" value="Genomic_DNA"/>
</dbReference>